<dbReference type="RefSeq" id="WP_046147544.1">
    <property type="nucleotide sequence ID" value="NZ_KQ033913.1"/>
</dbReference>
<dbReference type="InterPro" id="IPR004919">
    <property type="entry name" value="GmrSD_N"/>
</dbReference>
<evidence type="ECO:0000259" key="1">
    <source>
        <dbReference type="Pfam" id="PF03235"/>
    </source>
</evidence>
<dbReference type="Pfam" id="PF07510">
    <property type="entry name" value="GmrSD_C"/>
    <property type="match status" value="1"/>
</dbReference>
<name>A0A0F5JAE6_9BACT</name>
<organism evidence="3 4">
    <name type="scientific">Parabacteroides goldsteinii DSM 19448 = WAL 12034</name>
    <dbReference type="NCBI Taxonomy" id="927665"/>
    <lineage>
        <taxon>Bacteria</taxon>
        <taxon>Pseudomonadati</taxon>
        <taxon>Bacteroidota</taxon>
        <taxon>Bacteroidia</taxon>
        <taxon>Bacteroidales</taxon>
        <taxon>Tannerellaceae</taxon>
        <taxon>Parabacteroides</taxon>
    </lineage>
</organism>
<dbReference type="AlphaFoldDB" id="A0A0F5JAE6"/>
<dbReference type="EMBL" id="AQHV01000013">
    <property type="protein sequence ID" value="KKB54668.1"/>
    <property type="molecule type" value="Genomic_DNA"/>
</dbReference>
<evidence type="ECO:0008006" key="5">
    <source>
        <dbReference type="Google" id="ProtNLM"/>
    </source>
</evidence>
<dbReference type="Pfam" id="PF03235">
    <property type="entry name" value="GmrSD_N"/>
    <property type="match status" value="1"/>
</dbReference>
<dbReference type="STRING" id="927665.HMPREF1535_02790"/>
<dbReference type="PANTHER" id="PTHR35149">
    <property type="entry name" value="SLL5132 PROTEIN"/>
    <property type="match status" value="1"/>
</dbReference>
<sequence>MKEKLISSLGEYLADHKDIVIPYYQRGYIWGKSRGSEKDSVQFLLESINGHFNDKKDLFLQGMTICESDDNIELIDGQQRTTFFYLLLCYLKYDKLFDLKYPIRIESQHFLDRLKSMSRNEIVEFCHEDETEGFQDIYYFKKTIRSIHEMLEDFNEEQIMHLREYLLEHIKFLFISIPKEKATIVFSMMNGSKAEMHTEEIIKAEILRLVSLEDNSLNNDDVDAVRWEQNLLRSKYAREWDKWQYWWNREEVSCFYHTKNVMGLLIRTYYDSLKKNDSLKNVYSFENFRDLCLKGDRKNAKDTFYKLRHLQKRFEDVYNNYELHNKVGAILYLLSENDRSKFIRSYFSEEKIDKIDDYYKYVFLSASHTEIEKNDTDEILQLKKEEVVKALESDNLYNEAYDYAFRQLLRLNIDADTQLNRCFDFSIVQKKSLEHIHPQSKVYHKKDGYCYSDKDGNVIEVIEPGMIDKADFENCSQHCIGNLVLLYKNENSAFSNKDFQDKKKIYFDLKREEAFKSRHLLHSLSVFAKSEWGKDQIKENKECIIKEIRNYYGIQ</sequence>
<reference evidence="3 4" key="1">
    <citation type="submission" date="2013-04" db="EMBL/GenBank/DDBJ databases">
        <title>The Genome Sequence of Parabacteroides goldsteinii DSM 19448.</title>
        <authorList>
            <consortium name="The Broad Institute Genomics Platform"/>
            <person name="Earl A."/>
            <person name="Ward D."/>
            <person name="Feldgarden M."/>
            <person name="Gevers D."/>
            <person name="Martens E."/>
            <person name="Sakamoto M."/>
            <person name="Benno Y."/>
            <person name="Song Y."/>
            <person name="Liu C."/>
            <person name="Lee J."/>
            <person name="Bolanos M."/>
            <person name="Vaisanen M.L."/>
            <person name="Finegold S.M."/>
            <person name="Walker B."/>
            <person name="Young S."/>
            <person name="Zeng Q."/>
            <person name="Gargeya S."/>
            <person name="Fitzgerald M."/>
            <person name="Haas B."/>
            <person name="Abouelleil A."/>
            <person name="Allen A.W."/>
            <person name="Alvarado L."/>
            <person name="Arachchi H.M."/>
            <person name="Berlin A.M."/>
            <person name="Chapman S.B."/>
            <person name="Gainer-Dewar J."/>
            <person name="Goldberg J."/>
            <person name="Griggs A."/>
            <person name="Gujja S."/>
            <person name="Hansen M."/>
            <person name="Howarth C."/>
            <person name="Imamovic A."/>
            <person name="Ireland A."/>
            <person name="Larimer J."/>
            <person name="McCowan C."/>
            <person name="Murphy C."/>
            <person name="Pearson M."/>
            <person name="Poon T.W."/>
            <person name="Priest M."/>
            <person name="Roberts A."/>
            <person name="Saif S."/>
            <person name="Shea T."/>
            <person name="Sisk P."/>
            <person name="Sykes S."/>
            <person name="Wortman J."/>
            <person name="Nusbaum C."/>
            <person name="Birren B."/>
        </authorList>
    </citation>
    <scope>NUCLEOTIDE SEQUENCE [LARGE SCALE GENOMIC DNA]</scope>
    <source>
        <strain evidence="3 4">DSM 19448</strain>
    </source>
</reference>
<comment type="caution">
    <text evidence="3">The sequence shown here is derived from an EMBL/GenBank/DDBJ whole genome shotgun (WGS) entry which is preliminary data.</text>
</comment>
<feature type="domain" description="GmrSD restriction endonucleases C-terminal" evidence="2">
    <location>
        <begin position="389"/>
        <end position="546"/>
    </location>
</feature>
<proteinExistence type="predicted"/>
<dbReference type="PANTHER" id="PTHR35149:SF2">
    <property type="entry name" value="DUF262 DOMAIN-CONTAINING PROTEIN"/>
    <property type="match status" value="1"/>
</dbReference>
<dbReference type="PATRIC" id="fig|927665.4.peg.2864"/>
<evidence type="ECO:0000259" key="2">
    <source>
        <dbReference type="Pfam" id="PF07510"/>
    </source>
</evidence>
<gene>
    <name evidence="3" type="ORF">HMPREF1535_02790</name>
</gene>
<accession>A0A0F5JAE6</accession>
<evidence type="ECO:0000313" key="4">
    <source>
        <dbReference type="Proteomes" id="UP000033047"/>
    </source>
</evidence>
<evidence type="ECO:0000313" key="3">
    <source>
        <dbReference type="EMBL" id="KKB54668.1"/>
    </source>
</evidence>
<dbReference type="Proteomes" id="UP000033047">
    <property type="component" value="Unassembled WGS sequence"/>
</dbReference>
<feature type="domain" description="GmrSD restriction endonucleases N-terminal" evidence="1">
    <location>
        <begin position="10"/>
        <end position="206"/>
    </location>
</feature>
<dbReference type="HOGENOM" id="CLU_011736_6_3_10"/>
<protein>
    <recommendedName>
        <fullName evidence="5">DUF262 domain-containing protein</fullName>
    </recommendedName>
</protein>
<dbReference type="InterPro" id="IPR011089">
    <property type="entry name" value="GmrSD_C"/>
</dbReference>